<dbReference type="WBParaSite" id="PSAMB.scaffold21939size550.g38464.t1">
    <property type="protein sequence ID" value="PSAMB.scaffold21939size550.g38464.t1"/>
    <property type="gene ID" value="PSAMB.scaffold21939size550.g38464"/>
</dbReference>
<keyword evidence="2" id="KW-1185">Reference proteome</keyword>
<evidence type="ECO:0000313" key="2">
    <source>
        <dbReference type="Proteomes" id="UP000887566"/>
    </source>
</evidence>
<protein>
    <submittedName>
        <fullName evidence="3">Uncharacterized protein</fullName>
    </submittedName>
</protein>
<dbReference type="AlphaFoldDB" id="A0A914VPA0"/>
<organism evidence="2 3">
    <name type="scientific">Plectus sambesii</name>
    <dbReference type="NCBI Taxonomy" id="2011161"/>
    <lineage>
        <taxon>Eukaryota</taxon>
        <taxon>Metazoa</taxon>
        <taxon>Ecdysozoa</taxon>
        <taxon>Nematoda</taxon>
        <taxon>Chromadorea</taxon>
        <taxon>Plectida</taxon>
        <taxon>Plectina</taxon>
        <taxon>Plectoidea</taxon>
        <taxon>Plectidae</taxon>
        <taxon>Plectus</taxon>
    </lineage>
</organism>
<sequence>MHRGRDDNRGAGARMEQKMAHEAGGSGLPLLRVDEVLRGRIRVTRMIGGGGFGQ</sequence>
<feature type="compositionally biased region" description="Basic and acidic residues" evidence="1">
    <location>
        <begin position="1"/>
        <end position="21"/>
    </location>
</feature>
<evidence type="ECO:0000313" key="3">
    <source>
        <dbReference type="WBParaSite" id="PSAMB.scaffold21939size550.g38464.t1"/>
    </source>
</evidence>
<accession>A0A914VPA0</accession>
<evidence type="ECO:0000256" key="1">
    <source>
        <dbReference type="SAM" id="MobiDB-lite"/>
    </source>
</evidence>
<proteinExistence type="predicted"/>
<reference evidence="3" key="1">
    <citation type="submission" date="2022-11" db="UniProtKB">
        <authorList>
            <consortium name="WormBaseParasite"/>
        </authorList>
    </citation>
    <scope>IDENTIFICATION</scope>
</reference>
<feature type="region of interest" description="Disordered" evidence="1">
    <location>
        <begin position="1"/>
        <end position="23"/>
    </location>
</feature>
<name>A0A914VPA0_9BILA</name>
<dbReference type="Proteomes" id="UP000887566">
    <property type="component" value="Unplaced"/>
</dbReference>